<proteinExistence type="predicted"/>
<reference evidence="1 2" key="1">
    <citation type="submission" date="2021-05" db="EMBL/GenBank/DDBJ databases">
        <title>Kineosporia and Streptomyces sp. nov. two new marine actinobacteria isolated from Coral.</title>
        <authorList>
            <person name="Buangrab K."/>
            <person name="Sutthacheep M."/>
            <person name="Yeemin T."/>
            <person name="Harunari E."/>
            <person name="Igarashi Y."/>
            <person name="Kanchanasin P."/>
            <person name="Tanasupawat S."/>
            <person name="Phongsopitanun W."/>
        </authorList>
    </citation>
    <scope>NUCLEOTIDE SEQUENCE [LARGE SCALE GENOMIC DNA]</scope>
    <source>
        <strain evidence="1 2">J2-2</strain>
    </source>
</reference>
<dbReference type="RefSeq" id="WP_214160615.1">
    <property type="nucleotide sequence ID" value="NZ_JAHBAY010000023.1"/>
</dbReference>
<organism evidence="1 2">
    <name type="scientific">Kineosporia corallincola</name>
    <dbReference type="NCBI Taxonomy" id="2835133"/>
    <lineage>
        <taxon>Bacteria</taxon>
        <taxon>Bacillati</taxon>
        <taxon>Actinomycetota</taxon>
        <taxon>Actinomycetes</taxon>
        <taxon>Kineosporiales</taxon>
        <taxon>Kineosporiaceae</taxon>
        <taxon>Kineosporia</taxon>
    </lineage>
</organism>
<comment type="caution">
    <text evidence="1">The sequence shown here is derived from an EMBL/GenBank/DDBJ whole genome shotgun (WGS) entry which is preliminary data.</text>
</comment>
<dbReference type="InterPro" id="IPR038084">
    <property type="entry name" value="PduO/GlcC-like_sf"/>
</dbReference>
<dbReference type="InterPro" id="IPR005624">
    <property type="entry name" value="PduO/GlcC-like"/>
</dbReference>
<dbReference type="EMBL" id="JAHBAY010000023">
    <property type="protein sequence ID" value="MBT0774077.1"/>
    <property type="molecule type" value="Genomic_DNA"/>
</dbReference>
<dbReference type="Gene3D" id="3.30.450.150">
    <property type="entry name" value="Haem-degrading domain"/>
    <property type="match status" value="1"/>
</dbReference>
<dbReference type="PANTHER" id="PTHR34309:SF1">
    <property type="entry name" value="PROTEIN GLCG"/>
    <property type="match status" value="1"/>
</dbReference>
<sequence>MSSLNLADARRMIDAGIREADRIGRPMNIAVVDDGGHLVAFVRMDGAIKASIDISTRKARTSVLMETPTSDLAGATQPGAELYGLEHLSGGLVTFGGGIPVTRDGRVVGAVGVSAGSVEEDVTVATAAVAAVATHQEAQAEPLLSRTTSS</sequence>
<dbReference type="Proteomes" id="UP001197247">
    <property type="component" value="Unassembled WGS sequence"/>
</dbReference>
<evidence type="ECO:0000313" key="1">
    <source>
        <dbReference type="EMBL" id="MBT0774077.1"/>
    </source>
</evidence>
<dbReference type="InterPro" id="IPR052517">
    <property type="entry name" value="GlcG_carb_metab_protein"/>
</dbReference>
<accession>A0ABS5TTE3</accession>
<protein>
    <submittedName>
        <fullName evidence="1">Heme-binding protein</fullName>
    </submittedName>
</protein>
<dbReference type="Pfam" id="PF03928">
    <property type="entry name" value="HbpS-like"/>
    <property type="match status" value="1"/>
</dbReference>
<dbReference type="SUPFAM" id="SSF143744">
    <property type="entry name" value="GlcG-like"/>
    <property type="match status" value="1"/>
</dbReference>
<evidence type="ECO:0000313" key="2">
    <source>
        <dbReference type="Proteomes" id="UP001197247"/>
    </source>
</evidence>
<name>A0ABS5TTE3_9ACTN</name>
<dbReference type="PANTHER" id="PTHR34309">
    <property type="entry name" value="SLR1406 PROTEIN"/>
    <property type="match status" value="1"/>
</dbReference>
<gene>
    <name evidence="1" type="ORF">KIH74_34345</name>
</gene>
<keyword evidence="2" id="KW-1185">Reference proteome</keyword>